<organism evidence="1 2">
    <name type="scientific">Candidatus Anaerostipes avistercoris</name>
    <dbReference type="NCBI Taxonomy" id="2838462"/>
    <lineage>
        <taxon>Bacteria</taxon>
        <taxon>Bacillati</taxon>
        <taxon>Bacillota</taxon>
        <taxon>Clostridia</taxon>
        <taxon>Lachnospirales</taxon>
        <taxon>Lachnospiraceae</taxon>
        <taxon>Anaerostipes</taxon>
    </lineage>
</organism>
<name>A0A9D2PL60_9FIRM</name>
<comment type="caution">
    <text evidence="1">The sequence shown here is derived from an EMBL/GenBank/DDBJ whole genome shotgun (WGS) entry which is preliminary data.</text>
</comment>
<protein>
    <submittedName>
        <fullName evidence="1">Uncharacterized protein</fullName>
    </submittedName>
</protein>
<reference evidence="1" key="1">
    <citation type="journal article" date="2021" name="PeerJ">
        <title>Extensive microbial diversity within the chicken gut microbiome revealed by metagenomics and culture.</title>
        <authorList>
            <person name="Gilroy R."/>
            <person name="Ravi A."/>
            <person name="Getino M."/>
            <person name="Pursley I."/>
            <person name="Horton D.L."/>
            <person name="Alikhan N.F."/>
            <person name="Baker D."/>
            <person name="Gharbi K."/>
            <person name="Hall N."/>
            <person name="Watson M."/>
            <person name="Adriaenssens E.M."/>
            <person name="Foster-Nyarko E."/>
            <person name="Jarju S."/>
            <person name="Secka A."/>
            <person name="Antonio M."/>
            <person name="Oren A."/>
            <person name="Chaudhuri R.R."/>
            <person name="La Ragione R."/>
            <person name="Hildebrand F."/>
            <person name="Pallen M.J."/>
        </authorList>
    </citation>
    <scope>NUCLEOTIDE SEQUENCE</scope>
    <source>
        <strain evidence="1">ChiSjej3B21-8574</strain>
    </source>
</reference>
<dbReference type="Proteomes" id="UP000823904">
    <property type="component" value="Unassembled WGS sequence"/>
</dbReference>
<feature type="non-terminal residue" evidence="1">
    <location>
        <position position="1"/>
    </location>
</feature>
<sequence length="107" mass="12657">KFMAVFAKDQRFLKIKLDEKEEVNMCVILDRVEERGRQDGIRIGREEERARTDKILDQVEERGRQDGIDLVTRLIGMLLQQGRTGDIERVCADEQYCKDLLNQYRLQ</sequence>
<dbReference type="AlphaFoldDB" id="A0A9D2PL60"/>
<evidence type="ECO:0000313" key="1">
    <source>
        <dbReference type="EMBL" id="HJC50883.1"/>
    </source>
</evidence>
<gene>
    <name evidence="1" type="ORF">H9754_10000</name>
</gene>
<evidence type="ECO:0000313" key="2">
    <source>
        <dbReference type="Proteomes" id="UP000823904"/>
    </source>
</evidence>
<dbReference type="EMBL" id="DWWD01000040">
    <property type="protein sequence ID" value="HJC50883.1"/>
    <property type="molecule type" value="Genomic_DNA"/>
</dbReference>
<reference evidence="1" key="2">
    <citation type="submission" date="2021-04" db="EMBL/GenBank/DDBJ databases">
        <authorList>
            <person name="Gilroy R."/>
        </authorList>
    </citation>
    <scope>NUCLEOTIDE SEQUENCE</scope>
    <source>
        <strain evidence="1">ChiSjej3B21-8574</strain>
    </source>
</reference>
<accession>A0A9D2PL60</accession>
<proteinExistence type="predicted"/>